<protein>
    <submittedName>
        <fullName evidence="3">Glutamate--ammonia ligase</fullName>
    </submittedName>
</protein>
<keyword evidence="4" id="KW-1185">Reference proteome</keyword>
<dbReference type="RefSeq" id="WP_021104494.1">
    <property type="nucleotide sequence ID" value="NZ_AOSS01000282.1"/>
</dbReference>
<dbReference type="Pfam" id="PF03951">
    <property type="entry name" value="Gln-synt_N"/>
    <property type="match status" value="1"/>
</dbReference>
<sequence length="58" mass="6357">MSRQTEFVLRSIEERNVHFVRLWFADVLGSLKSVAIAPAEIESAFAEGVGFDGSSIEG</sequence>
<dbReference type="InterPro" id="IPR008147">
    <property type="entry name" value="Gln_synt_N"/>
</dbReference>
<evidence type="ECO:0000313" key="4">
    <source>
        <dbReference type="Proteomes" id="UP000016307"/>
    </source>
</evidence>
<comment type="caution">
    <text evidence="3">The sequence shown here is derived from an EMBL/GenBank/DDBJ whole genome shotgun (WGS) entry which is preliminary data.</text>
</comment>
<dbReference type="EMBL" id="AOSS01000282">
    <property type="protein sequence ID" value="ERF55784.1"/>
    <property type="molecule type" value="Genomic_DNA"/>
</dbReference>
<comment type="similarity">
    <text evidence="1">Belongs to the glutamine synthetase family.</text>
</comment>
<proteinExistence type="inferred from homology"/>
<dbReference type="SUPFAM" id="SSF54368">
    <property type="entry name" value="Glutamine synthetase, N-terminal domain"/>
    <property type="match status" value="1"/>
</dbReference>
<gene>
    <name evidence="3" type="ORF">H641_07457</name>
</gene>
<dbReference type="AlphaFoldDB" id="U1GFU1"/>
<evidence type="ECO:0000259" key="2">
    <source>
        <dbReference type="PROSITE" id="PS51986"/>
    </source>
</evidence>
<feature type="domain" description="GS beta-grasp" evidence="2">
    <location>
        <begin position="15"/>
        <end position="58"/>
    </location>
</feature>
<keyword evidence="3" id="KW-0436">Ligase</keyword>
<dbReference type="Gene3D" id="3.10.20.70">
    <property type="entry name" value="Glutamine synthetase, N-terminal domain"/>
    <property type="match status" value="1"/>
</dbReference>
<evidence type="ECO:0000313" key="3">
    <source>
        <dbReference type="EMBL" id="ERF55784.1"/>
    </source>
</evidence>
<evidence type="ECO:0000256" key="1">
    <source>
        <dbReference type="PROSITE-ProRule" id="PRU01330"/>
    </source>
</evidence>
<feature type="non-terminal residue" evidence="3">
    <location>
        <position position="58"/>
    </location>
</feature>
<dbReference type="GO" id="GO:0006542">
    <property type="term" value="P:glutamine biosynthetic process"/>
    <property type="evidence" value="ECO:0007669"/>
    <property type="project" value="InterPro"/>
</dbReference>
<name>U1GFU1_9ACTN</name>
<dbReference type="InterPro" id="IPR036651">
    <property type="entry name" value="Gln_synt_N_sf"/>
</dbReference>
<organism evidence="3 4">
    <name type="scientific">Cutibacterium granulosum DSM 20700</name>
    <dbReference type="NCBI Taxonomy" id="1160719"/>
    <lineage>
        <taxon>Bacteria</taxon>
        <taxon>Bacillati</taxon>
        <taxon>Actinomycetota</taxon>
        <taxon>Actinomycetes</taxon>
        <taxon>Propionibacteriales</taxon>
        <taxon>Propionibacteriaceae</taxon>
        <taxon>Cutibacterium</taxon>
    </lineage>
</organism>
<dbReference type="GO" id="GO:0004356">
    <property type="term" value="F:glutamine synthetase activity"/>
    <property type="evidence" value="ECO:0007669"/>
    <property type="project" value="InterPro"/>
</dbReference>
<reference evidence="3 4" key="1">
    <citation type="journal article" date="2013" name="BMC Genomics">
        <title>Comparative genomics reveals distinct host-interacting traits of three major human-associated propionibacteria.</title>
        <authorList>
            <person name="Mak T.N."/>
            <person name="Schmid M."/>
            <person name="Brzuszkiewicz E."/>
            <person name="Zeng G."/>
            <person name="Meyer R."/>
            <person name="Sfanos K.S."/>
            <person name="Brinkmann V."/>
            <person name="Meyer T.F."/>
            <person name="Bruggemann H."/>
        </authorList>
    </citation>
    <scope>NUCLEOTIDE SEQUENCE [LARGE SCALE GENOMIC DNA]</scope>
    <source>
        <strain evidence="3 4">DSM 20700</strain>
    </source>
</reference>
<dbReference type="Proteomes" id="UP000016307">
    <property type="component" value="Unassembled WGS sequence"/>
</dbReference>
<accession>U1GFU1</accession>
<dbReference type="PROSITE" id="PS51986">
    <property type="entry name" value="GS_BETA_GRASP"/>
    <property type="match status" value="1"/>
</dbReference>